<keyword evidence="1" id="KW-1133">Transmembrane helix</keyword>
<dbReference type="EMBL" id="FNBT01000001">
    <property type="protein sequence ID" value="SDF06334.1"/>
    <property type="molecule type" value="Genomic_DNA"/>
</dbReference>
<protein>
    <submittedName>
        <fullName evidence="2">ABC-2 type transport system permease protein</fullName>
    </submittedName>
</protein>
<evidence type="ECO:0000313" key="2">
    <source>
        <dbReference type="EMBL" id="SDF06334.1"/>
    </source>
</evidence>
<keyword evidence="1" id="KW-0472">Membrane</keyword>
<accession>A0A1G7I1S6</accession>
<dbReference type="OrthoDB" id="5188656at2"/>
<feature type="transmembrane region" description="Helical" evidence="1">
    <location>
        <begin position="36"/>
        <end position="55"/>
    </location>
</feature>
<dbReference type="AlphaFoldDB" id="A0A1G7I1S6"/>
<keyword evidence="3" id="KW-1185">Reference proteome</keyword>
<reference evidence="3" key="1">
    <citation type="submission" date="2016-10" db="EMBL/GenBank/DDBJ databases">
        <authorList>
            <person name="Varghese N."/>
            <person name="Submissions S."/>
        </authorList>
    </citation>
    <scope>NUCLEOTIDE SEQUENCE [LARGE SCALE GENOMIC DNA]</scope>
    <source>
        <strain evidence="3">DSM 44268</strain>
    </source>
</reference>
<sequence>MSAAVLARPAEPGTGTVFLRAAGAEWVRLRTVRTTWACLLAATVVIVGLGAIAAADEAEGTATAANPIVSTFAGEYGVLLGQFGLLVLALLAVTQEYASGSIGPTLQWTPRRGVLLAARVAVPTVVATVTGVLLALTADVVALLIDPELTLPLEDAVAGLARIAAVLVAGSLLAVGVGLLLRSTAAGLATVFLLQLVLPFLMQSFGVGWLNDVALWLPGTGAVRTLLGEPDSMSLGGALALQAGWSAAALAAGGWRLLRRDAG</sequence>
<dbReference type="STRING" id="1550231.SAMN05660662_0939"/>
<dbReference type="Proteomes" id="UP000199406">
    <property type="component" value="Unassembled WGS sequence"/>
</dbReference>
<organism evidence="2 3">
    <name type="scientific">Blastococcus aurantiacus</name>
    <dbReference type="NCBI Taxonomy" id="1550231"/>
    <lineage>
        <taxon>Bacteria</taxon>
        <taxon>Bacillati</taxon>
        <taxon>Actinomycetota</taxon>
        <taxon>Actinomycetes</taxon>
        <taxon>Geodermatophilales</taxon>
        <taxon>Geodermatophilaceae</taxon>
        <taxon>Blastococcus</taxon>
    </lineage>
</organism>
<feature type="transmembrane region" description="Helical" evidence="1">
    <location>
        <begin position="235"/>
        <end position="258"/>
    </location>
</feature>
<proteinExistence type="predicted"/>
<evidence type="ECO:0000313" key="3">
    <source>
        <dbReference type="Proteomes" id="UP000199406"/>
    </source>
</evidence>
<feature type="transmembrane region" description="Helical" evidence="1">
    <location>
        <begin position="75"/>
        <end position="93"/>
    </location>
</feature>
<feature type="transmembrane region" description="Helical" evidence="1">
    <location>
        <begin position="156"/>
        <end position="181"/>
    </location>
</feature>
<feature type="transmembrane region" description="Helical" evidence="1">
    <location>
        <begin position="188"/>
        <end position="210"/>
    </location>
</feature>
<keyword evidence="1" id="KW-0812">Transmembrane</keyword>
<gene>
    <name evidence="2" type="ORF">SAMN05660662_0939</name>
</gene>
<evidence type="ECO:0000256" key="1">
    <source>
        <dbReference type="SAM" id="Phobius"/>
    </source>
</evidence>
<feature type="transmembrane region" description="Helical" evidence="1">
    <location>
        <begin position="114"/>
        <end position="136"/>
    </location>
</feature>
<dbReference type="RefSeq" id="WP_091763880.1">
    <property type="nucleotide sequence ID" value="NZ_FNBT01000001.1"/>
</dbReference>
<name>A0A1G7I1S6_9ACTN</name>